<dbReference type="EMBL" id="BSYI01000024">
    <property type="protein sequence ID" value="GMG83777.1"/>
    <property type="molecule type" value="Genomic_DNA"/>
</dbReference>
<sequence length="102" mass="10908">MILRQGVGAEHGLGGRDLVGREFHGIWLSEPVFGPGMPFRAPPAVHLCGRIVAAATEGQGSQARPPDATPPGRAQSALRRLRRIRPHLCRQVARLSAFQAAA</sequence>
<accession>A0ABQ6LKJ7</accession>
<name>A0ABQ6LKJ7_9RHOB</name>
<evidence type="ECO:0000313" key="2">
    <source>
        <dbReference type="Proteomes" id="UP001239909"/>
    </source>
</evidence>
<gene>
    <name evidence="1" type="ORF">LNKW23_29910</name>
</gene>
<dbReference type="Proteomes" id="UP001239909">
    <property type="component" value="Unassembled WGS sequence"/>
</dbReference>
<protein>
    <submittedName>
        <fullName evidence="1">Uncharacterized protein</fullName>
    </submittedName>
</protein>
<comment type="caution">
    <text evidence="1">The sequence shown here is derived from an EMBL/GenBank/DDBJ whole genome shotgun (WGS) entry which is preliminary data.</text>
</comment>
<evidence type="ECO:0000313" key="1">
    <source>
        <dbReference type="EMBL" id="GMG83777.1"/>
    </source>
</evidence>
<keyword evidence="2" id="KW-1185">Reference proteome</keyword>
<reference evidence="1 2" key="1">
    <citation type="submission" date="2023-04" db="EMBL/GenBank/DDBJ databases">
        <title>Marinoamorphus aggregata gen. nov., sp. Nov., isolate from tissue of brittle star Ophioplocus japonicus.</title>
        <authorList>
            <person name="Kawano K."/>
            <person name="Sawayama S."/>
            <person name="Nakagawa S."/>
        </authorList>
    </citation>
    <scope>NUCLEOTIDE SEQUENCE [LARGE SCALE GENOMIC DNA]</scope>
    <source>
        <strain evidence="1 2">NKW23</strain>
    </source>
</reference>
<proteinExistence type="predicted"/>
<organism evidence="1 2">
    <name type="scientific">Paralimibaculum aggregatum</name>
    <dbReference type="NCBI Taxonomy" id="3036245"/>
    <lineage>
        <taxon>Bacteria</taxon>
        <taxon>Pseudomonadati</taxon>
        <taxon>Pseudomonadota</taxon>
        <taxon>Alphaproteobacteria</taxon>
        <taxon>Rhodobacterales</taxon>
        <taxon>Paracoccaceae</taxon>
        <taxon>Paralimibaculum</taxon>
    </lineage>
</organism>